<dbReference type="EMBL" id="GGEC01078674">
    <property type="protein sequence ID" value="MBX59158.1"/>
    <property type="molecule type" value="Transcribed_RNA"/>
</dbReference>
<dbReference type="AlphaFoldDB" id="A0A2P2PWP4"/>
<name>A0A2P2PWP4_RHIMU</name>
<organism evidence="1">
    <name type="scientific">Rhizophora mucronata</name>
    <name type="common">Asiatic mangrove</name>
    <dbReference type="NCBI Taxonomy" id="61149"/>
    <lineage>
        <taxon>Eukaryota</taxon>
        <taxon>Viridiplantae</taxon>
        <taxon>Streptophyta</taxon>
        <taxon>Embryophyta</taxon>
        <taxon>Tracheophyta</taxon>
        <taxon>Spermatophyta</taxon>
        <taxon>Magnoliopsida</taxon>
        <taxon>eudicotyledons</taxon>
        <taxon>Gunneridae</taxon>
        <taxon>Pentapetalae</taxon>
        <taxon>rosids</taxon>
        <taxon>fabids</taxon>
        <taxon>Malpighiales</taxon>
        <taxon>Rhizophoraceae</taxon>
        <taxon>Rhizophora</taxon>
    </lineage>
</organism>
<sequence length="39" mass="4253">MKRIDKCMGSRWSETSVYSNLGVGLCFPALSVVPFSATN</sequence>
<protein>
    <submittedName>
        <fullName evidence="1">Uncharacterized protein</fullName>
    </submittedName>
</protein>
<reference evidence="1" key="1">
    <citation type="submission" date="2018-02" db="EMBL/GenBank/DDBJ databases">
        <title>Rhizophora mucronata_Transcriptome.</title>
        <authorList>
            <person name="Meera S.P."/>
            <person name="Sreeshan A."/>
            <person name="Augustine A."/>
        </authorList>
    </citation>
    <scope>NUCLEOTIDE SEQUENCE</scope>
    <source>
        <tissue evidence="1">Leaf</tissue>
    </source>
</reference>
<accession>A0A2P2PWP4</accession>
<proteinExistence type="predicted"/>
<evidence type="ECO:0000313" key="1">
    <source>
        <dbReference type="EMBL" id="MBX59158.1"/>
    </source>
</evidence>